<gene>
    <name evidence="9" type="ORF">GSLYS_00020967001</name>
</gene>
<feature type="domain" description="Laminin G" evidence="7">
    <location>
        <begin position="1744"/>
        <end position="1913"/>
    </location>
</feature>
<proteinExistence type="predicted"/>
<evidence type="ECO:0000256" key="5">
    <source>
        <dbReference type="PROSITE-ProRule" id="PRU00221"/>
    </source>
</evidence>
<feature type="compositionally biased region" description="Pro residues" evidence="6">
    <location>
        <begin position="1489"/>
        <end position="1516"/>
    </location>
</feature>
<dbReference type="SUPFAM" id="SSF50978">
    <property type="entry name" value="WD40 repeat-like"/>
    <property type="match status" value="1"/>
</dbReference>
<evidence type="ECO:0000259" key="8">
    <source>
        <dbReference type="PROSITE" id="PS50026"/>
    </source>
</evidence>
<dbReference type="InterPro" id="IPR000152">
    <property type="entry name" value="EGF-type_Asp/Asn_hydroxyl_site"/>
</dbReference>
<dbReference type="PROSITE" id="PS00678">
    <property type="entry name" value="WD_REPEATS_1"/>
    <property type="match status" value="1"/>
</dbReference>
<feature type="domain" description="EGF-like" evidence="8">
    <location>
        <begin position="1702"/>
        <end position="1739"/>
    </location>
</feature>
<organism evidence="9 10">
    <name type="scientific">Lymnaea stagnalis</name>
    <name type="common">Great pond snail</name>
    <name type="synonym">Helix stagnalis</name>
    <dbReference type="NCBI Taxonomy" id="6523"/>
    <lineage>
        <taxon>Eukaryota</taxon>
        <taxon>Metazoa</taxon>
        <taxon>Spiralia</taxon>
        <taxon>Lophotrochozoa</taxon>
        <taxon>Mollusca</taxon>
        <taxon>Gastropoda</taxon>
        <taxon>Heterobranchia</taxon>
        <taxon>Euthyneura</taxon>
        <taxon>Panpulmonata</taxon>
        <taxon>Hygrophila</taxon>
        <taxon>Lymnaeoidea</taxon>
        <taxon>Lymnaeidae</taxon>
        <taxon>Lymnaea</taxon>
    </lineage>
</organism>
<dbReference type="Gene3D" id="2.130.10.10">
    <property type="entry name" value="YVTN repeat-like/Quinoprotein amine dehydrogenase"/>
    <property type="match status" value="2"/>
</dbReference>
<keyword evidence="10" id="KW-1185">Reference proteome</keyword>
<feature type="region of interest" description="Disordered" evidence="6">
    <location>
        <begin position="2574"/>
        <end position="2600"/>
    </location>
</feature>
<dbReference type="Gene3D" id="2.60.120.200">
    <property type="match status" value="11"/>
</dbReference>
<evidence type="ECO:0000256" key="6">
    <source>
        <dbReference type="SAM" id="MobiDB-lite"/>
    </source>
</evidence>
<dbReference type="PANTHER" id="PTHR15036:SF49">
    <property type="entry name" value="AXOTACTIN"/>
    <property type="match status" value="1"/>
</dbReference>
<dbReference type="SMART" id="SM00181">
    <property type="entry name" value="EGF"/>
    <property type="match status" value="2"/>
</dbReference>
<dbReference type="PROSITE" id="PS50294">
    <property type="entry name" value="WD_REPEATS_REGION"/>
    <property type="match status" value="2"/>
</dbReference>
<dbReference type="InterPro" id="IPR001680">
    <property type="entry name" value="WD40_rpt"/>
</dbReference>
<dbReference type="Pfam" id="PF00400">
    <property type="entry name" value="WD40"/>
    <property type="match status" value="2"/>
</dbReference>
<feature type="domain" description="Laminin G" evidence="7">
    <location>
        <begin position="1286"/>
        <end position="1470"/>
    </location>
</feature>
<dbReference type="CDD" id="cd00054">
    <property type="entry name" value="EGF_CA"/>
    <property type="match status" value="1"/>
</dbReference>
<feature type="domain" description="Laminin G" evidence="7">
    <location>
        <begin position="1922"/>
        <end position="2102"/>
    </location>
</feature>
<dbReference type="PROSITE" id="PS00010">
    <property type="entry name" value="ASX_HYDROXYL"/>
    <property type="match status" value="1"/>
</dbReference>
<evidence type="ECO:0000256" key="2">
    <source>
        <dbReference type="ARBA" id="ARBA00022737"/>
    </source>
</evidence>
<feature type="disulfide bond" evidence="4">
    <location>
        <begin position="2114"/>
        <end position="2131"/>
    </location>
</feature>
<feature type="compositionally biased region" description="Low complexity" evidence="6">
    <location>
        <begin position="2591"/>
        <end position="2600"/>
    </location>
</feature>
<dbReference type="PROSITE" id="PS50026">
    <property type="entry name" value="EGF_3"/>
    <property type="match status" value="2"/>
</dbReference>
<dbReference type="PANTHER" id="PTHR15036">
    <property type="entry name" value="PIKACHURIN-LIKE PROTEIN"/>
    <property type="match status" value="1"/>
</dbReference>
<name>A0AAV2IP57_LYMST</name>
<comment type="caution">
    <text evidence="4">Lacks conserved residue(s) required for the propagation of feature annotation.</text>
</comment>
<feature type="repeat" description="WD" evidence="5">
    <location>
        <begin position="2941"/>
        <end position="2982"/>
    </location>
</feature>
<dbReference type="SMART" id="SM00320">
    <property type="entry name" value="WD40"/>
    <property type="match status" value="2"/>
</dbReference>
<accession>A0AAV2IP57</accession>
<keyword evidence="4" id="KW-0245">EGF-like domain</keyword>
<dbReference type="Gene3D" id="2.10.25.10">
    <property type="entry name" value="Laminin"/>
    <property type="match status" value="2"/>
</dbReference>
<dbReference type="SUPFAM" id="SSF49899">
    <property type="entry name" value="Concanavalin A-like lectins/glucanases"/>
    <property type="match status" value="11"/>
</dbReference>
<dbReference type="InterPro" id="IPR036322">
    <property type="entry name" value="WD40_repeat_dom_sf"/>
</dbReference>
<dbReference type="Pfam" id="PF13385">
    <property type="entry name" value="Laminin_G_3"/>
    <property type="match status" value="5"/>
</dbReference>
<evidence type="ECO:0000256" key="3">
    <source>
        <dbReference type="ARBA" id="ARBA00023157"/>
    </source>
</evidence>
<evidence type="ECO:0000256" key="4">
    <source>
        <dbReference type="PROSITE-ProRule" id="PRU00076"/>
    </source>
</evidence>
<dbReference type="Pfam" id="PF02210">
    <property type="entry name" value="Laminin_G_2"/>
    <property type="match status" value="5"/>
</dbReference>
<dbReference type="GO" id="GO:0016020">
    <property type="term" value="C:membrane"/>
    <property type="evidence" value="ECO:0007669"/>
    <property type="project" value="UniProtKB-SubCell"/>
</dbReference>
<dbReference type="CDD" id="cd00110">
    <property type="entry name" value="LamG"/>
    <property type="match status" value="5"/>
</dbReference>
<dbReference type="InterPro" id="IPR015943">
    <property type="entry name" value="WD40/YVTN_repeat-like_dom_sf"/>
</dbReference>
<dbReference type="EMBL" id="CAXITT010001032">
    <property type="protein sequence ID" value="CAL1547650.1"/>
    <property type="molecule type" value="Genomic_DNA"/>
</dbReference>
<dbReference type="InterPro" id="IPR013320">
    <property type="entry name" value="ConA-like_dom_sf"/>
</dbReference>
<dbReference type="PROSITE" id="PS50025">
    <property type="entry name" value="LAM_G_DOMAIN"/>
    <property type="match status" value="5"/>
</dbReference>
<feature type="domain" description="Laminin G" evidence="7">
    <location>
        <begin position="2155"/>
        <end position="2330"/>
    </location>
</feature>
<dbReference type="InterPro" id="IPR001791">
    <property type="entry name" value="Laminin_G"/>
</dbReference>
<evidence type="ECO:0000259" key="7">
    <source>
        <dbReference type="PROSITE" id="PS50025"/>
    </source>
</evidence>
<keyword evidence="1 5" id="KW-0853">WD repeat</keyword>
<evidence type="ECO:0000256" key="1">
    <source>
        <dbReference type="ARBA" id="ARBA00022574"/>
    </source>
</evidence>
<feature type="domain" description="EGF-like" evidence="8">
    <location>
        <begin position="2105"/>
        <end position="2144"/>
    </location>
</feature>
<evidence type="ECO:0000313" key="9">
    <source>
        <dbReference type="EMBL" id="CAL1547650.1"/>
    </source>
</evidence>
<keyword evidence="3 4" id="KW-1015">Disulfide bond</keyword>
<sequence length="3071" mass="340051">MDIIDGDLIQNPSGLASRVYGNPELVQGVHEMALKLDGRSQWIRVSGPDHKTECFGDLAHCPTGYYVGLWVQFQSPTDQKAVYMSNGGHSADGHGIAMSYSKRGLEFVFKSKDGKEWKVLGKDVLPWIWYHVAASWAKDKGLHLYINGAQVAHHQAARQTAASPDGGQYKDFVIGRSNDRTGTGSLGLMLVDDFHFISSFKSQHDMREEGPAFRYYLPMDRVTGDKLEMDGGEARVFGTLPTVPGRIGQAVSFTPRGEYIDLGDASKKCLGDFEKCKNGFYISFFIMFKRLDSERSFIFSSPHGMEIFQAGSQLAASAQSDRNTWEVRYNGLNTGIWYFVEVSWSEGGGISLYMDGVEVDRQIRERSIREPRITTEMKAFIGRSNDGGRREQLDNAELDEMNIFYGTREMLQSIGFIQTERPPNYHINFENVRGSRLLHDKMLINLIGSPVQTGGKVGRALQLDGNNDYVDFNDHTSECIGNLDLCQQGSLYSMWIRPDKLRNNMYLLSTGKNGVTLRYRNGALHASAETSTRKWETTTSSLEENKWFFVEVSFHPDRGLSLYVNNERVAEDTSAAVRTDLATPSPENNRFYLGRGNTDMSDSRYGEATYDEMDMWQADRDFLTAHEYIQRSRPRNFLIDFEELVGGDRIRHPDLNIILQQGPVLIPGKVVKNALELSGRGQFADLGRRNDECMTNLALCTQGITVAAWMRFHRFENNMVFLSTGDNGILMMYKDGYIQVTAAGRGIITTPKFETDRWYFVEVSWHPESGLKLYVDNELRGESEKWYVPPGSSTRGNFYLGLPNQADALGTRFTHGIFDVDEMEIWYGKREDLLAFGYINRDNLGYESFSFDNAEGRRILHTKYDVLLYGDASLAPGRFGNAVSLRGGGQYVDLGTHYQKCFGNLDLCSHGLTLSMWLNPKELREDTTFFSTPTYNVNYQNGRLKSEFRDRSKTWSTSSIRIRPEEWQRLTMAWHPRKGLSMYLNDELVDQDRQGRETPQQDQPASEHIYLGRSLASDRVTANMQADELQVWYDDLDQLRATGQYKVQVLPINILFNEYRNNLLRIRDREIRGFGDIRLGQGKGRDHKAIYLVGTDGYLDLGANFTCGGNLETCSQGTTIRLGLNPTSLQNNMVFLDSFPVKLYYKDNKLYGQFQTGTQLWTVSTLDFRPGQWQRVELTWHPREGLTMYIDGIRVDQERYPIEQTPQMPADWRTYFGRALQGGKTYANTGVDSIEFWTAHRDDLPEDKYLRIPLYQPSTPRPTDDSIIITESKYQTPAPERRRVKILVFDGKAYATFNFDNLSPRFLQRTNTEDFQFYFLSRKPNGLIWLQEDRDRKMYLALREGNLVFVNDDGSGAPEEIPIGRQTGTRFDDGGWHLFKLRRNGRNIKITVDDGHEQNYNFARDVHFLTGGSKMYLAGTQNTYESTNGQIRDDLNGGMALVIYRKDVREGNDITKLEVNMISEITTSGSGVSSTEIDWGSGGRTQPPTGRPPITPRPTPAPTPRPRPPPSTPAPVPAVTSITLKNEGHYFRLQEPLSAERGNSLSLKFQTIKDRGLILYATSNLVGKNFIALEIYDGKLYFVHNFGGRSKRTLLSDREVSDGQSHEFSLRFHDNLMALTVDGENKRIPLEANEQWPRNLSEYSPINVGGHGPYLMPWHTWARTGYLGCIEDLRINNRLIGWQGYIQSQQLYGIVDATCTAMPRDCSTRRPCVRGYCINKWGGYTCDCRATEFTGEQCETAALTGIFNGNTNYKMTITPTQNYHVNDISFRLRTFASDGLIFQTKANLHGTFLRAELEGGRIKLTTNLGGEEQSFFVGGAVNDNQWHTVFIQRRGNQMEFWVDNEKHFTKILPGEDYFLHVDNVYVGGSLKGELDIPSTIKPFIGYLQNFYFSDIDVFSKINSAGGGNFSTGTNVTPIIFNDVTFTSYQTHLVLQPQYLASGLDINFIFKTKDPNGVILFSEGKDNQLFAVELFNGQLHVKVDIPGKAPLRISTPVGRSLNDGNWHSLSLMTHTVDGHKQLIMTVDDLRSTNTYSLLDQINLQGPLYLGGITEALYQKQNIKEFLSSKAGYRGCLASVGLGKTNPDLYALGQSQNVNILRSCQDIVSQCTKTTCNNGGVCHDHHNNGTTWCDCSKTAYAGPTCTDEPLGYYFRPQGRQYLDGMLVYRYPPLDQGYNEQDEIILGVMTEEKNAVLTKLISDIFNDYVEIKLVNGYVVATYDTDGKGASTITNSDVDISDGRYHIIRFLRTKDKGTLMVDSNIAVNTHANAHGNFDRPNKIFIGGIYQGKKIVSGTGFGGIIGGLYVNGRLIFPYASDNVNVEFYSDVEKAAHPFKLGKIVTAPPVIWDTTTTPYIPIVTPTPAPPGPFLPILPDDIGGGGIAWEGSAGGTGVNVVVYPGGGGGSAGTVPGVMPGPIDGEVAAAQIGVVPSLPTVGPRAGAVMGTILGLAALASSLMWAFYRCKPGWCTCLKPPAAPLTISTPRSTTNMAAVQAASAGAGGAGAGAGGVGAGAGGAGAGVDVVDAGVLTGGIKASSSAGQGFGAGSTLYSQQSSSNVHQRSDSYDSATLRATGTFTNKGTAIGTPRMGRHQIGSTTSASASGYSESNAAITPASLQSYHFEGGNSTADYDIASGVHSNYQSNTLNAGGGGGGGGFSTSTMSSNYNYSVQTIRSVGGQQALLGYAAGSTSNVIVTPGAMGEKVRVDCCLMTNDGHSVVTGSSLGPPQVWNMSSGELLRIMQGETVGSTNLHLVCNDRLLVGAINDDLEINQYSTPKGVHNYQFQIWDFASGRPLGMAQSEMCSALTVMSDNDKVVFGRSDKFGGGTNIVVWDLLGNQAIKEMRYDAPVGNNDYISYISLSQNDRYVIAGFNNTFDNFAEFVIFDMTLTSYNISDPNILRLDAAPEVTAILPHDEAVTGLRNGDLVVWSLRTGNPSRQLLSNTGKHAHSREVKAVARSDDNKYLVSASADGTLKVWDLESERHISTMNGHNDEVWCACISSDNEIVVSGSRDITIRLWRLKTGQEICAFNAGVDVFYITMSKDKGTIVALGDKFGARKLIMLQVVRSKVKRQVLA</sequence>
<dbReference type="Proteomes" id="UP001497497">
    <property type="component" value="Unassembled WGS sequence"/>
</dbReference>
<dbReference type="SMART" id="SM00282">
    <property type="entry name" value="LamG"/>
    <property type="match status" value="5"/>
</dbReference>
<keyword evidence="2" id="KW-0677">Repeat</keyword>
<evidence type="ECO:0000313" key="10">
    <source>
        <dbReference type="Proteomes" id="UP001497497"/>
    </source>
</evidence>
<feature type="domain" description="Laminin G" evidence="7">
    <location>
        <begin position="1520"/>
        <end position="1699"/>
    </location>
</feature>
<dbReference type="InterPro" id="IPR050372">
    <property type="entry name" value="Neurexin-related_CASP"/>
</dbReference>
<dbReference type="InterPro" id="IPR000742">
    <property type="entry name" value="EGF"/>
</dbReference>
<dbReference type="InterPro" id="IPR019775">
    <property type="entry name" value="WD40_repeat_CS"/>
</dbReference>
<dbReference type="PROSITE" id="PS50082">
    <property type="entry name" value="WD_REPEATS_2"/>
    <property type="match status" value="2"/>
</dbReference>
<feature type="repeat" description="WD" evidence="5">
    <location>
        <begin position="2983"/>
        <end position="3024"/>
    </location>
</feature>
<feature type="region of interest" description="Disordered" evidence="6">
    <location>
        <begin position="1468"/>
        <end position="1518"/>
    </location>
</feature>
<reference evidence="9 10" key="1">
    <citation type="submission" date="2024-04" db="EMBL/GenBank/DDBJ databases">
        <authorList>
            <consortium name="Genoscope - CEA"/>
            <person name="William W."/>
        </authorList>
    </citation>
    <scope>NUCLEOTIDE SEQUENCE [LARGE SCALE GENOMIC DNA]</scope>
</reference>
<protein>
    <submittedName>
        <fullName evidence="9">Uncharacterized protein</fullName>
    </submittedName>
</protein>
<comment type="caution">
    <text evidence="9">The sequence shown here is derived from an EMBL/GenBank/DDBJ whole genome shotgun (WGS) entry which is preliminary data.</text>
</comment>